<dbReference type="Proteomes" id="UP000094291">
    <property type="component" value="Unassembled WGS sequence"/>
</dbReference>
<gene>
    <name evidence="1" type="ORF">BFW38_03640</name>
</gene>
<name>A0A1E2V6Y6_9GAMM</name>
<reference evidence="1 2" key="1">
    <citation type="submission" date="2016-08" db="EMBL/GenBank/DDBJ databases">
        <authorList>
            <person name="Seilhamer J.J."/>
        </authorList>
    </citation>
    <scope>NUCLEOTIDE SEQUENCE [LARGE SCALE GENOMIC DNA]</scope>
    <source>
        <strain evidence="1 2">PH27A</strain>
    </source>
</reference>
<keyword evidence="2" id="KW-1185">Reference proteome</keyword>
<dbReference type="RefSeq" id="WP_068997166.1">
    <property type="nucleotide sequence ID" value="NZ_MDTQ01000001.1"/>
</dbReference>
<protein>
    <submittedName>
        <fullName evidence="1">Uncharacterized protein</fullName>
    </submittedName>
</protein>
<proteinExistence type="predicted"/>
<comment type="caution">
    <text evidence="1">The sequence shown here is derived from an EMBL/GenBank/DDBJ whole genome shotgun (WGS) entry which is preliminary data.</text>
</comment>
<accession>A0A1E2V6Y6</accession>
<dbReference type="EMBL" id="MDTQ01000001">
    <property type="protein sequence ID" value="ODC02770.1"/>
    <property type="molecule type" value="Genomic_DNA"/>
</dbReference>
<sequence>MRRQVHSSATRDATSQAAQRGCLSNRLRYCGVNGIKALCQIGLCIIGLSLQNVSTLASETSASETSAAETLTVEAQQARPLITHTGQTNTLPLPRPLNAGESLILVLEVSALQPGQSIIISQPSGQFIGEVTPFGPQARRTGGTYLIPITSKPGADHISFQIQRSSNHTPAATPLQHHNVKTYIKRMELRILPATPQ</sequence>
<dbReference type="STRING" id="197479.BFW38_03640"/>
<dbReference type="AlphaFoldDB" id="A0A1E2V6Y6"/>
<evidence type="ECO:0000313" key="2">
    <source>
        <dbReference type="Proteomes" id="UP000094291"/>
    </source>
</evidence>
<evidence type="ECO:0000313" key="1">
    <source>
        <dbReference type="EMBL" id="ODC02770.1"/>
    </source>
</evidence>
<organism evidence="1 2">
    <name type="scientific">Terasakiispira papahanaumokuakeensis</name>
    <dbReference type="NCBI Taxonomy" id="197479"/>
    <lineage>
        <taxon>Bacteria</taxon>
        <taxon>Pseudomonadati</taxon>
        <taxon>Pseudomonadota</taxon>
        <taxon>Gammaproteobacteria</taxon>
        <taxon>Oceanospirillales</taxon>
        <taxon>Terasakiispira</taxon>
    </lineage>
</organism>